<comment type="caution">
    <text evidence="2">The sequence shown here is derived from an EMBL/GenBank/DDBJ whole genome shotgun (WGS) entry which is preliminary data.</text>
</comment>
<reference evidence="2 3" key="1">
    <citation type="submission" date="2019-03" db="EMBL/GenBank/DDBJ databases">
        <title>Single cell metagenomics reveals metabolic interactions within the superorganism composed of flagellate Streblomastix strix and complex community of Bacteroidetes bacteria on its surface.</title>
        <authorList>
            <person name="Treitli S.C."/>
            <person name="Kolisko M."/>
            <person name="Husnik F."/>
            <person name="Keeling P."/>
            <person name="Hampl V."/>
        </authorList>
    </citation>
    <scope>NUCLEOTIDE SEQUENCE [LARGE SCALE GENOMIC DNA]</scope>
    <source>
        <strain evidence="2">St1</strain>
    </source>
</reference>
<dbReference type="AlphaFoldDB" id="A0A5M8NUH0"/>
<feature type="non-terminal residue" evidence="2">
    <location>
        <position position="1"/>
    </location>
</feature>
<evidence type="ECO:0000313" key="2">
    <source>
        <dbReference type="EMBL" id="KAA6300502.1"/>
    </source>
</evidence>
<feature type="domain" description="TonB-dependent receptor-like beta-barrel" evidence="1">
    <location>
        <begin position="17"/>
        <end position="140"/>
    </location>
</feature>
<dbReference type="Pfam" id="PF00593">
    <property type="entry name" value="TonB_dep_Rec_b-barrel"/>
    <property type="match status" value="1"/>
</dbReference>
<dbReference type="EMBL" id="SNRX01000073">
    <property type="protein sequence ID" value="KAA6300502.1"/>
    <property type="molecule type" value="Genomic_DNA"/>
</dbReference>
<proteinExistence type="predicted"/>
<dbReference type="Proteomes" id="UP000324575">
    <property type="component" value="Unassembled WGS sequence"/>
</dbReference>
<name>A0A5M8NUH0_9BACT</name>
<evidence type="ECO:0000259" key="1">
    <source>
        <dbReference type="Pfam" id="PF00593"/>
    </source>
</evidence>
<gene>
    <name evidence="2" type="ORF">EZS26_003341</name>
</gene>
<protein>
    <recommendedName>
        <fullName evidence="1">TonB-dependent receptor-like beta-barrel domain-containing protein</fullName>
    </recommendedName>
</protein>
<accession>A0A5M8NUH0</accession>
<evidence type="ECO:0000313" key="3">
    <source>
        <dbReference type="Proteomes" id="UP000324575"/>
    </source>
</evidence>
<dbReference type="InterPro" id="IPR000531">
    <property type="entry name" value="Beta-barrel_TonB"/>
</dbReference>
<sequence length="448" mass="50097">KLRASYGMLGNTTSGYYDWQAVYGKVNYAFNNAVYNGMAVSKIANPLLQWESVTSKGIGLDASFLNSRLSMELDVYDKTTEGILTSPSIYLTMGTASAPTKNTSDMRNRGVEITLGWSDKIGDVRYSLSGNFAYNKNKVVKYLGKLEQGWEENEGTRAYTSNIGEVSSTGGETGTLRVEDHLFDEYYLRTHYRGTGTYSLDGAIDPNGGPIDGMIRTEADLQWVRDMFTAGYTFNGKTVNQNNGLWYGEYLMADLNGDKNYGNNYDRQFTGKSSAPKYNFGFTASAQWKGFDFSMTWAGSAGFWYYLHERGANRNYLTTQTDVLPGDVRNKFYYLAYDKTAGSPIWDDPSNNLAAEYARLRFGSAGAYEVNDQFLYDASYLKLKTLQIGYTLPKAWMDKAYINNLRIFLSGENLLTFTNYPGVDPELGSGLDVYPIARLLSVGINLSF</sequence>
<dbReference type="SUPFAM" id="SSF56935">
    <property type="entry name" value="Porins"/>
    <property type="match status" value="1"/>
</dbReference>
<organism evidence="2 3">
    <name type="scientific">Candidatus Ordinivivax streblomastigis</name>
    <dbReference type="NCBI Taxonomy" id="2540710"/>
    <lineage>
        <taxon>Bacteria</taxon>
        <taxon>Pseudomonadati</taxon>
        <taxon>Bacteroidota</taxon>
        <taxon>Bacteroidia</taxon>
        <taxon>Bacteroidales</taxon>
        <taxon>Candidatus Ordinivivax</taxon>
    </lineage>
</organism>